<feature type="region of interest" description="Disordered" evidence="1">
    <location>
        <begin position="353"/>
        <end position="378"/>
    </location>
</feature>
<organism evidence="2 3">
    <name type="scientific">Lactuca sativa</name>
    <name type="common">Garden lettuce</name>
    <dbReference type="NCBI Taxonomy" id="4236"/>
    <lineage>
        <taxon>Eukaryota</taxon>
        <taxon>Viridiplantae</taxon>
        <taxon>Streptophyta</taxon>
        <taxon>Embryophyta</taxon>
        <taxon>Tracheophyta</taxon>
        <taxon>Spermatophyta</taxon>
        <taxon>Magnoliopsida</taxon>
        <taxon>eudicotyledons</taxon>
        <taxon>Gunneridae</taxon>
        <taxon>Pentapetalae</taxon>
        <taxon>asterids</taxon>
        <taxon>campanulids</taxon>
        <taxon>Asterales</taxon>
        <taxon>Asteraceae</taxon>
        <taxon>Cichorioideae</taxon>
        <taxon>Cichorieae</taxon>
        <taxon>Lactucinae</taxon>
        <taxon>Lactuca</taxon>
    </lineage>
</organism>
<dbReference type="PANTHER" id="PTHR48449">
    <property type="entry name" value="DUF1985 DOMAIN-CONTAINING PROTEIN"/>
    <property type="match status" value="1"/>
</dbReference>
<dbReference type="InterPro" id="IPR038765">
    <property type="entry name" value="Papain-like_cys_pep_sf"/>
</dbReference>
<proteinExistence type="predicted"/>
<sequence length="705" mass="82479">MDNLHIPLSNRWKCLICKISIPSAKGNFVVFDSFNISLVYLKFKCYFVRYDFSFINMKAFANLKGSGGNIWEVFEVLDDVRRAIFRDTVFGYFIVVPLLQGDALLFHKMFLHQIRPDPILSPDGIKRLYFRVGNTKMVYGPEEFCLIIGFNFGEYPKNIVRKGSEKLLSSKKRCLLRERLFPDHTNSSVKIDDLKRLILNRTFLALDDVDAVRVFWEKKLMIGCHKIGFFWLRIWISGTVSLGDFTYVDLEDTWNKIHNYLSLSKRRQTLKYSVSGFTTPIRIWIYEMIPAVRACGFVLRKNKDLPRMKRWKGQPPRQNMLPGDGEMTSCYYMSFQEYVYGEGKAVPSPVRDHFRRQDESSSSMSSNGRSHGRGRGSGKHNLDEVLKWLHALEQHVFMNRQPTEVFVEEVKTEQYWNDITFDDPIVSQRKYDEHVVQDEVMNKNNTTENVFGDIQDDKVLEERNDYAGNKFDDDVFDVNDYSEFKEESEERNDKAGNKFDDDVFDVNDYSEAKEVSDEDEIIITGIVDYFDEYDGKEVTPDKPRTRKPSQYLCPPYTEVDIKSTSSVPPPVFGVAHDFSMLCLQPYVAGGEVVIQNYLFHSYDVQHRLFNFVLDRDFWSSLFGHTHDGWLESAHITIWYRLLMERRFESDRHTIMPPNFFCFSCFGRRTGLESVYGWYCYVPQLHGCLVLLPIHSSPNHWLFGEL</sequence>
<comment type="caution">
    <text evidence="2">The sequence shown here is derived from an EMBL/GenBank/DDBJ whole genome shotgun (WGS) entry which is preliminary data.</text>
</comment>
<name>A0A9R1VCI6_LACSA</name>
<dbReference type="PANTHER" id="PTHR48449:SF1">
    <property type="entry name" value="DUF1985 DOMAIN-CONTAINING PROTEIN"/>
    <property type="match status" value="1"/>
</dbReference>
<dbReference type="Proteomes" id="UP000235145">
    <property type="component" value="Unassembled WGS sequence"/>
</dbReference>
<evidence type="ECO:0000313" key="3">
    <source>
        <dbReference type="Proteomes" id="UP000235145"/>
    </source>
</evidence>
<gene>
    <name evidence="2" type="ORF">LSAT_V11C600315520</name>
</gene>
<dbReference type="EMBL" id="NBSK02000006">
    <property type="protein sequence ID" value="KAJ0202377.1"/>
    <property type="molecule type" value="Genomic_DNA"/>
</dbReference>
<keyword evidence="3" id="KW-1185">Reference proteome</keyword>
<accession>A0A9R1VCI6</accession>
<evidence type="ECO:0000313" key="2">
    <source>
        <dbReference type="EMBL" id="KAJ0202377.1"/>
    </source>
</evidence>
<dbReference type="AlphaFoldDB" id="A0A9R1VCI6"/>
<feature type="compositionally biased region" description="Low complexity" evidence="1">
    <location>
        <begin position="360"/>
        <end position="369"/>
    </location>
</feature>
<dbReference type="SUPFAM" id="SSF54001">
    <property type="entry name" value="Cysteine proteinases"/>
    <property type="match status" value="1"/>
</dbReference>
<reference evidence="2 3" key="1">
    <citation type="journal article" date="2017" name="Nat. Commun.">
        <title>Genome assembly with in vitro proximity ligation data and whole-genome triplication in lettuce.</title>
        <authorList>
            <person name="Reyes-Chin-Wo S."/>
            <person name="Wang Z."/>
            <person name="Yang X."/>
            <person name="Kozik A."/>
            <person name="Arikit S."/>
            <person name="Song C."/>
            <person name="Xia L."/>
            <person name="Froenicke L."/>
            <person name="Lavelle D.O."/>
            <person name="Truco M.J."/>
            <person name="Xia R."/>
            <person name="Zhu S."/>
            <person name="Xu C."/>
            <person name="Xu H."/>
            <person name="Xu X."/>
            <person name="Cox K."/>
            <person name="Korf I."/>
            <person name="Meyers B.C."/>
            <person name="Michelmore R.W."/>
        </authorList>
    </citation>
    <scope>NUCLEOTIDE SEQUENCE [LARGE SCALE GENOMIC DNA]</scope>
    <source>
        <strain evidence="3">cv. Salinas</strain>
        <tissue evidence="2">Seedlings</tissue>
    </source>
</reference>
<dbReference type="Gene3D" id="3.40.395.10">
    <property type="entry name" value="Adenoviral Proteinase, Chain A"/>
    <property type="match status" value="1"/>
</dbReference>
<protein>
    <recommendedName>
        <fullName evidence="4">Ubiquitin-like protease family profile domain-containing protein</fullName>
    </recommendedName>
</protein>
<evidence type="ECO:0008006" key="4">
    <source>
        <dbReference type="Google" id="ProtNLM"/>
    </source>
</evidence>
<evidence type="ECO:0000256" key="1">
    <source>
        <dbReference type="SAM" id="MobiDB-lite"/>
    </source>
</evidence>